<gene>
    <name evidence="1" type="ORF">AOQ72_04300</name>
</gene>
<proteinExistence type="predicted"/>
<sequence>MSFSVAQNSRYRASSLRRIFQMVSLMLRYVWIDPRSVIRRRTMGLDVKRLGRCGEVTVLIAPFEWPNLPLTLWNGLASAELRLPDVREVSLRSRSGDALFRLFAWR</sequence>
<dbReference type="AlphaFoldDB" id="A0A0R3BKF5"/>
<name>A0A0R3BKF5_9BRAD</name>
<evidence type="ECO:0000313" key="1">
    <source>
        <dbReference type="EMBL" id="KRP85865.1"/>
    </source>
</evidence>
<protein>
    <submittedName>
        <fullName evidence="1">Uncharacterized protein</fullName>
    </submittedName>
</protein>
<dbReference type="Proteomes" id="UP000051380">
    <property type="component" value="Unassembled WGS sequence"/>
</dbReference>
<accession>A0A0R3BKF5</accession>
<reference evidence="1 2" key="1">
    <citation type="submission" date="2015-09" db="EMBL/GenBank/DDBJ databases">
        <title>Draft Genome Sequence of the Strain BR 3267 (Bradyrhizobium yuanmingense) recommended as inoculant for cowpea in Brazil.</title>
        <authorList>
            <person name="Simoes-Araujo J.L."/>
            <person name="Zilli J.E."/>
        </authorList>
    </citation>
    <scope>NUCLEOTIDE SEQUENCE [LARGE SCALE GENOMIC DNA]</scope>
    <source>
        <strain evidence="1 2">BR3267</strain>
    </source>
</reference>
<dbReference type="EMBL" id="LJYF01000051">
    <property type="protein sequence ID" value="KRP85865.1"/>
    <property type="molecule type" value="Genomic_DNA"/>
</dbReference>
<comment type="caution">
    <text evidence="1">The sequence shown here is derived from an EMBL/GenBank/DDBJ whole genome shotgun (WGS) entry which is preliminary data.</text>
</comment>
<organism evidence="1 2">
    <name type="scientific">Bradyrhizobium yuanmingense</name>
    <dbReference type="NCBI Taxonomy" id="108015"/>
    <lineage>
        <taxon>Bacteria</taxon>
        <taxon>Pseudomonadati</taxon>
        <taxon>Pseudomonadota</taxon>
        <taxon>Alphaproteobacteria</taxon>
        <taxon>Hyphomicrobiales</taxon>
        <taxon>Nitrobacteraceae</taxon>
        <taxon>Bradyrhizobium</taxon>
    </lineage>
</organism>
<evidence type="ECO:0000313" key="2">
    <source>
        <dbReference type="Proteomes" id="UP000051380"/>
    </source>
</evidence>